<reference evidence="8 9" key="1">
    <citation type="submission" date="2020-02" db="EMBL/GenBank/DDBJ databases">
        <title>Draft genome sequence of Haematococcus lacustris strain NIES-144.</title>
        <authorList>
            <person name="Morimoto D."/>
            <person name="Nakagawa S."/>
            <person name="Yoshida T."/>
            <person name="Sawayama S."/>
        </authorList>
    </citation>
    <scope>NUCLEOTIDE SEQUENCE [LARGE SCALE GENOMIC DNA]</scope>
    <source>
        <strain evidence="8 9">NIES-144</strain>
    </source>
</reference>
<organism evidence="8 9">
    <name type="scientific">Haematococcus lacustris</name>
    <name type="common">Green alga</name>
    <name type="synonym">Haematococcus pluvialis</name>
    <dbReference type="NCBI Taxonomy" id="44745"/>
    <lineage>
        <taxon>Eukaryota</taxon>
        <taxon>Viridiplantae</taxon>
        <taxon>Chlorophyta</taxon>
        <taxon>core chlorophytes</taxon>
        <taxon>Chlorophyceae</taxon>
        <taxon>CS clade</taxon>
        <taxon>Chlamydomonadales</taxon>
        <taxon>Haematococcaceae</taxon>
        <taxon>Haematococcus</taxon>
    </lineage>
</organism>
<dbReference type="PANTHER" id="PTHR45825">
    <property type="entry name" value="GRANULE-BOUND STARCH SYNTHASE 1, CHLOROPLASTIC/AMYLOPLASTIC"/>
    <property type="match status" value="1"/>
</dbReference>
<sequence>MAGVAAHKRHLVLGVEVGFFHHVNKGVDYVFVDHPSFPRPGGIYSDQFGVYGDNQFRFTLLTLAALEAPLVLPLGEQGLFGQDVIFMAND</sequence>
<dbReference type="Pfam" id="PF08323">
    <property type="entry name" value="Glyco_transf_5"/>
    <property type="match status" value="1"/>
</dbReference>
<keyword evidence="5" id="KW-0750">Starch biosynthesis</keyword>
<evidence type="ECO:0000256" key="4">
    <source>
        <dbReference type="ARBA" id="ARBA00022679"/>
    </source>
</evidence>
<evidence type="ECO:0000256" key="1">
    <source>
        <dbReference type="ARBA" id="ARBA00004602"/>
    </source>
</evidence>
<evidence type="ECO:0000313" key="9">
    <source>
        <dbReference type="Proteomes" id="UP000485058"/>
    </source>
</evidence>
<keyword evidence="4" id="KW-0808">Transferase</keyword>
<gene>
    <name evidence="8" type="ORF">HaLaN_03571</name>
</gene>
<dbReference type="Proteomes" id="UP000485058">
    <property type="component" value="Unassembled WGS sequence"/>
</dbReference>
<feature type="non-terminal residue" evidence="8">
    <location>
        <position position="1"/>
    </location>
</feature>
<dbReference type="UniPathway" id="UPA00152"/>
<evidence type="ECO:0000256" key="3">
    <source>
        <dbReference type="ARBA" id="ARBA00022676"/>
    </source>
</evidence>
<feature type="non-terminal residue" evidence="8">
    <location>
        <position position="90"/>
    </location>
</feature>
<name>A0A699YNV0_HAELA</name>
<feature type="domain" description="Starch synthase catalytic" evidence="7">
    <location>
        <begin position="15"/>
        <end position="90"/>
    </location>
</feature>
<comment type="pathway">
    <text evidence="2">Glycan biosynthesis; starch biosynthesis.</text>
</comment>
<accession>A0A699YNV0</accession>
<evidence type="ECO:0000259" key="7">
    <source>
        <dbReference type="Pfam" id="PF08323"/>
    </source>
</evidence>
<dbReference type="GO" id="GO:0019252">
    <property type="term" value="P:starch biosynthetic process"/>
    <property type="evidence" value="ECO:0007669"/>
    <property type="project" value="UniProtKB-UniPathway"/>
</dbReference>
<dbReference type="AlphaFoldDB" id="A0A699YNV0"/>
<proteinExistence type="predicted"/>
<evidence type="ECO:0000256" key="5">
    <source>
        <dbReference type="ARBA" id="ARBA00022922"/>
    </source>
</evidence>
<evidence type="ECO:0000256" key="2">
    <source>
        <dbReference type="ARBA" id="ARBA00004727"/>
    </source>
</evidence>
<dbReference type="Gene3D" id="3.40.50.2000">
    <property type="entry name" value="Glycogen Phosphorylase B"/>
    <property type="match status" value="1"/>
</dbReference>
<comment type="caution">
    <text evidence="8">The sequence shown here is derived from an EMBL/GenBank/DDBJ whole genome shotgun (WGS) entry which is preliminary data.</text>
</comment>
<dbReference type="PANTHER" id="PTHR45825:SF11">
    <property type="entry name" value="ALPHA AMYLASE DOMAIN-CONTAINING PROTEIN"/>
    <property type="match status" value="1"/>
</dbReference>
<dbReference type="GO" id="GO:0009501">
    <property type="term" value="C:amyloplast"/>
    <property type="evidence" value="ECO:0007669"/>
    <property type="project" value="UniProtKB-SubCell"/>
</dbReference>
<evidence type="ECO:0000256" key="6">
    <source>
        <dbReference type="ARBA" id="ARBA00023234"/>
    </source>
</evidence>
<dbReference type="InterPro" id="IPR013534">
    <property type="entry name" value="Starch_synth_cat_dom"/>
</dbReference>
<keyword evidence="9" id="KW-1185">Reference proteome</keyword>
<keyword evidence="3" id="KW-0328">Glycosyltransferase</keyword>
<dbReference type="EMBL" id="BLLF01000170">
    <property type="protein sequence ID" value="GFH08586.1"/>
    <property type="molecule type" value="Genomic_DNA"/>
</dbReference>
<keyword evidence="6" id="KW-0934">Plastid</keyword>
<keyword evidence="6" id="KW-0035">Amyloplast</keyword>
<protein>
    <submittedName>
        <fullName evidence="8">Starch synthase, chloroplastic/amyloplastic</fullName>
    </submittedName>
</protein>
<comment type="subcellular location">
    <subcellularLocation>
        <location evidence="1">Plastid</location>
        <location evidence="1">Amyloplast</location>
    </subcellularLocation>
</comment>
<evidence type="ECO:0000313" key="8">
    <source>
        <dbReference type="EMBL" id="GFH08586.1"/>
    </source>
</evidence>
<dbReference type="GO" id="GO:0016757">
    <property type="term" value="F:glycosyltransferase activity"/>
    <property type="evidence" value="ECO:0007669"/>
    <property type="project" value="UniProtKB-KW"/>
</dbReference>